<accession>A0A8H6XIX1</accession>
<dbReference type="EMBL" id="JACAZI010000018">
    <property type="protein sequence ID" value="KAF7341332.1"/>
    <property type="molecule type" value="Genomic_DNA"/>
</dbReference>
<proteinExistence type="predicted"/>
<dbReference type="OrthoDB" id="2997604at2759"/>
<keyword evidence="2" id="KW-1185">Reference proteome</keyword>
<evidence type="ECO:0000313" key="2">
    <source>
        <dbReference type="Proteomes" id="UP000620124"/>
    </source>
</evidence>
<dbReference type="Proteomes" id="UP000620124">
    <property type="component" value="Unassembled WGS sequence"/>
</dbReference>
<reference evidence="1" key="1">
    <citation type="submission" date="2020-05" db="EMBL/GenBank/DDBJ databases">
        <title>Mycena genomes resolve the evolution of fungal bioluminescence.</title>
        <authorList>
            <person name="Tsai I.J."/>
        </authorList>
    </citation>
    <scope>NUCLEOTIDE SEQUENCE</scope>
    <source>
        <strain evidence="1">CCC161011</strain>
    </source>
</reference>
<dbReference type="AlphaFoldDB" id="A0A8H6XIX1"/>
<evidence type="ECO:0000313" key="1">
    <source>
        <dbReference type="EMBL" id="KAF7341332.1"/>
    </source>
</evidence>
<gene>
    <name evidence="1" type="ORF">MVEN_01869600</name>
</gene>
<protein>
    <submittedName>
        <fullName evidence="1">Uncharacterized protein</fullName>
    </submittedName>
</protein>
<organism evidence="1 2">
    <name type="scientific">Mycena venus</name>
    <dbReference type="NCBI Taxonomy" id="2733690"/>
    <lineage>
        <taxon>Eukaryota</taxon>
        <taxon>Fungi</taxon>
        <taxon>Dikarya</taxon>
        <taxon>Basidiomycota</taxon>
        <taxon>Agaricomycotina</taxon>
        <taxon>Agaricomycetes</taxon>
        <taxon>Agaricomycetidae</taxon>
        <taxon>Agaricales</taxon>
        <taxon>Marasmiineae</taxon>
        <taxon>Mycenaceae</taxon>
        <taxon>Mycena</taxon>
    </lineage>
</organism>
<name>A0A8H6XIX1_9AGAR</name>
<sequence>MHSLKADRIAEHPWHCPPSTPARMSAFLTFTNKDILNGSLVLPNGAVRYTISTGSQFLGLKRAPTIVTALTDNITGSVNWEGGTFTIGGVERPWKTLKHHVWDQNKEEWKWGDISYTVRFSSEWGEWTARPTQGWTDVARLEQRKNAPPTLALSAELGDETERMFMVLVMIFCKKIIGYA</sequence>
<comment type="caution">
    <text evidence="1">The sequence shown here is derived from an EMBL/GenBank/DDBJ whole genome shotgun (WGS) entry which is preliminary data.</text>
</comment>